<dbReference type="InParanoid" id="A0A409XS68"/>
<protein>
    <recommendedName>
        <fullName evidence="1">HNH nuclease domain-containing protein</fullName>
    </recommendedName>
</protein>
<dbReference type="EMBL" id="NHYD01000644">
    <property type="protein sequence ID" value="PPQ93669.1"/>
    <property type="molecule type" value="Genomic_DNA"/>
</dbReference>
<name>A0A409XS68_PSICY</name>
<dbReference type="InterPro" id="IPR003615">
    <property type="entry name" value="HNH_nuc"/>
</dbReference>
<proteinExistence type="predicted"/>
<dbReference type="OrthoDB" id="2104739at2759"/>
<dbReference type="AlphaFoldDB" id="A0A409XS68"/>
<accession>A0A409XS68</accession>
<keyword evidence="3" id="KW-1185">Reference proteome</keyword>
<evidence type="ECO:0000259" key="1">
    <source>
        <dbReference type="Pfam" id="PF13391"/>
    </source>
</evidence>
<dbReference type="STRING" id="93625.A0A409XS68"/>
<feature type="domain" description="HNH nuclease" evidence="1">
    <location>
        <begin position="165"/>
        <end position="241"/>
    </location>
</feature>
<evidence type="ECO:0000313" key="2">
    <source>
        <dbReference type="EMBL" id="PPQ93669.1"/>
    </source>
</evidence>
<evidence type="ECO:0000313" key="3">
    <source>
        <dbReference type="Proteomes" id="UP000283269"/>
    </source>
</evidence>
<dbReference type="Proteomes" id="UP000283269">
    <property type="component" value="Unassembled WGS sequence"/>
</dbReference>
<organism evidence="2 3">
    <name type="scientific">Psilocybe cyanescens</name>
    <dbReference type="NCBI Taxonomy" id="93625"/>
    <lineage>
        <taxon>Eukaryota</taxon>
        <taxon>Fungi</taxon>
        <taxon>Dikarya</taxon>
        <taxon>Basidiomycota</taxon>
        <taxon>Agaricomycotina</taxon>
        <taxon>Agaricomycetes</taxon>
        <taxon>Agaricomycetidae</taxon>
        <taxon>Agaricales</taxon>
        <taxon>Agaricineae</taxon>
        <taxon>Strophariaceae</taxon>
        <taxon>Psilocybe</taxon>
    </lineage>
</organism>
<gene>
    <name evidence="2" type="ORF">CVT25_012728</name>
</gene>
<reference evidence="2 3" key="1">
    <citation type="journal article" date="2018" name="Evol. Lett.">
        <title>Horizontal gene cluster transfer increased hallucinogenic mushroom diversity.</title>
        <authorList>
            <person name="Reynolds H.T."/>
            <person name="Vijayakumar V."/>
            <person name="Gluck-Thaler E."/>
            <person name="Korotkin H.B."/>
            <person name="Matheny P.B."/>
            <person name="Slot J.C."/>
        </authorList>
    </citation>
    <scope>NUCLEOTIDE SEQUENCE [LARGE SCALE GENOMIC DNA]</scope>
    <source>
        <strain evidence="2 3">2631</strain>
    </source>
</reference>
<sequence length="345" mass="38864">MPESLPHPNPYNSDTNSILYTAYNKCLDLEARHEQVKRICFLQVLVCARFLGYMLLQAPTDGGRKSFGWEIHQCSSDDAIQELAQIYSDHLLRLFYRNKDHTPTPRSHPSVPSFNFWKQSGLLETTPSKHDKAKKTALYRDGYCCVLSRKLDSACVNANLVVPKPGDKETVTEVSYIFDRSTNENLGNEKKSAYAASAQAVLSQFGQIRFIEELNGENLHRLENILTLDAVLHQQFDNLMIWLEKIDNDPNHHQYKLNAIRPSVIDNGVCDKIELTTPDPVKYPLPDPHYLALHAACAQVVHLSGAGKYIEKVLQDIETIGVLASDGGSDVLYHALVRQQGVEAY</sequence>
<dbReference type="Pfam" id="PF13391">
    <property type="entry name" value="HNH_2"/>
    <property type="match status" value="1"/>
</dbReference>
<comment type="caution">
    <text evidence="2">The sequence shown here is derived from an EMBL/GenBank/DDBJ whole genome shotgun (WGS) entry which is preliminary data.</text>
</comment>